<evidence type="ECO:0000256" key="14">
    <source>
        <dbReference type="SAM" id="Phobius"/>
    </source>
</evidence>
<dbReference type="InterPro" id="IPR045083">
    <property type="entry name" value="ATP_synth_F0_asu_bact/mt"/>
</dbReference>
<feature type="transmembrane region" description="Helical" evidence="14">
    <location>
        <begin position="12"/>
        <end position="31"/>
    </location>
</feature>
<evidence type="ECO:0000256" key="2">
    <source>
        <dbReference type="ARBA" id="ARBA00006810"/>
    </source>
</evidence>
<protein>
    <recommendedName>
        <fullName evidence="13">ATP synthase subunit a</fullName>
    </recommendedName>
</protein>
<evidence type="ECO:0000256" key="10">
    <source>
        <dbReference type="ARBA" id="ARBA00023310"/>
    </source>
</evidence>
<keyword evidence="15" id="KW-0496">Mitochondrion</keyword>
<keyword evidence="7 14" id="KW-1133">Transmembrane helix</keyword>
<gene>
    <name evidence="15" type="primary">ATP6</name>
</gene>
<evidence type="ECO:0000256" key="6">
    <source>
        <dbReference type="ARBA" id="ARBA00022781"/>
    </source>
</evidence>
<evidence type="ECO:0000256" key="12">
    <source>
        <dbReference type="ARBA" id="ARBA00063051"/>
    </source>
</evidence>
<dbReference type="PANTHER" id="PTHR11410">
    <property type="entry name" value="ATP SYNTHASE SUBUNIT A"/>
    <property type="match status" value="1"/>
</dbReference>
<dbReference type="Gene3D" id="1.20.120.220">
    <property type="entry name" value="ATP synthase, F0 complex, subunit A"/>
    <property type="match status" value="1"/>
</dbReference>
<dbReference type="GO" id="GO:0045259">
    <property type="term" value="C:proton-transporting ATP synthase complex"/>
    <property type="evidence" value="ECO:0007669"/>
    <property type="project" value="UniProtKB-KW"/>
</dbReference>
<evidence type="ECO:0000256" key="5">
    <source>
        <dbReference type="ARBA" id="ARBA00022692"/>
    </source>
</evidence>
<feature type="transmembrane region" description="Helical" evidence="14">
    <location>
        <begin position="99"/>
        <end position="118"/>
    </location>
</feature>
<proteinExistence type="inferred from homology"/>
<reference evidence="15" key="1">
    <citation type="journal article" date="2022" name="Org. Divers. Evol.">
        <title>Historical biogeography highlights the role of Miocene landscape changes on the diversification of a clade of Amazonian tree frogs.</title>
        <authorList>
            <person name="Ortiz D.A."/>
            <person name="Hoskin C.J."/>
            <person name="Werneck F.P."/>
            <person name="Rejaud A."/>
            <person name="Manzi S."/>
            <person name="Ron S.R."/>
            <person name="Fouquet A."/>
        </authorList>
    </citation>
    <scope>NUCLEOTIDE SEQUENCE</scope>
</reference>
<feature type="transmembrane region" description="Helical" evidence="14">
    <location>
        <begin position="138"/>
        <end position="159"/>
    </location>
</feature>
<feature type="transmembrane region" description="Helical" evidence="14">
    <location>
        <begin position="171"/>
        <end position="190"/>
    </location>
</feature>
<feature type="transmembrane region" description="Helical" evidence="14">
    <location>
        <begin position="196"/>
        <end position="224"/>
    </location>
</feature>
<keyword evidence="4" id="KW-0138">CF(0)</keyword>
<dbReference type="AlphaFoldDB" id="A0A9E8MI84"/>
<organism evidence="15">
    <name type="scientific">Osteocephalus aff. leoniae DO-2022</name>
    <dbReference type="NCBI Taxonomy" id="2951407"/>
    <lineage>
        <taxon>Eukaryota</taxon>
        <taxon>Metazoa</taxon>
        <taxon>Chordata</taxon>
        <taxon>Craniata</taxon>
        <taxon>Vertebrata</taxon>
        <taxon>Euteleostomi</taxon>
        <taxon>Amphibia</taxon>
        <taxon>Batrachia</taxon>
        <taxon>Anura</taxon>
        <taxon>Neobatrachia</taxon>
        <taxon>Hyloidea</taxon>
        <taxon>Hylidae</taxon>
        <taxon>Hylinae</taxon>
        <taxon>Lophiohylini</taxon>
        <taxon>Osteocephalus</taxon>
    </lineage>
</organism>
<keyword evidence="9 14" id="KW-0472">Membrane</keyword>
<evidence type="ECO:0000256" key="11">
    <source>
        <dbReference type="ARBA" id="ARBA00024169"/>
    </source>
</evidence>
<evidence type="ECO:0000256" key="9">
    <source>
        <dbReference type="ARBA" id="ARBA00023136"/>
    </source>
</evidence>
<sequence>MTLDLFSQFTSPWFLGIPLILIAMIVPWLLLPFSYTRWMINRLTTTQTWSIKSFTKEFITPLNTPGYKWAMFLVSLMNFLYALNLLGLLPYTFVPTTQLALNLGLSTPLWLTTVIIGFRNKPNASMSHLLPKSTPTPLSPILIIIETISILIRPLSLALRLTINVTAGHIIMHLITSTLMSLLLSTFPLVTITTFIILVLLFILEIVVSIIQAYIFVLLLSLYLEENI</sequence>
<accession>A0A9E8MI84</accession>
<dbReference type="InterPro" id="IPR000568">
    <property type="entry name" value="ATP_synth_F0_asu"/>
</dbReference>
<dbReference type="NCBIfam" id="TIGR01131">
    <property type="entry name" value="ATP_synt_6_or_A"/>
    <property type="match status" value="1"/>
</dbReference>
<evidence type="ECO:0000256" key="3">
    <source>
        <dbReference type="ARBA" id="ARBA00022448"/>
    </source>
</evidence>
<keyword evidence="5 14" id="KW-0812">Transmembrane</keyword>
<keyword evidence="3" id="KW-0813">Transport</keyword>
<dbReference type="PANTHER" id="PTHR11410:SF0">
    <property type="entry name" value="ATP SYNTHASE SUBUNIT A"/>
    <property type="match status" value="1"/>
</dbReference>
<evidence type="ECO:0000256" key="4">
    <source>
        <dbReference type="ARBA" id="ARBA00022547"/>
    </source>
</evidence>
<evidence type="ECO:0000256" key="1">
    <source>
        <dbReference type="ARBA" id="ARBA00004141"/>
    </source>
</evidence>
<comment type="subunit">
    <text evidence="12">Component of the ATP synthase complex composed at least of ATP5F1A/subunit alpha, ATP5F1B/subunit beta, ATP5MC1/subunit c (homooctomer), MT-ATP6/subunit a, MT-ATP8/subunit 8, ATP5ME/subunit e, ATP5MF/subunit f, ATP5MG/subunit g, ATP5MK/subunit k, ATP5MJ/subunit j, ATP5F1C/subunit gamma, ATP5F1D/subunit delta, ATP5F1E/subunit epsilon, ATP5PF/subunit F6, ATP5PB/subunit b, ATP5PD/subunit d, ATP5PO/subunit OSCP. ATP synthase complex consists of a soluble F(1) head domain (subunits alpha(3) and beta(3)) - the catalytic core - and a membrane F(0) domain - the membrane proton channel (subunits c, a, 8, e, f, g, k and j). These two domains are linked by a central stalk (subunits gamma, delta, and epsilon) rotating inside the F1 region and a stationary peripheral stalk (subunits F6, b, d, and OSCP). Interacts with DNAJC30; interaction is direct.</text>
</comment>
<keyword evidence="10" id="KW-0066">ATP synthesis</keyword>
<dbReference type="SUPFAM" id="SSF81336">
    <property type="entry name" value="F1F0 ATP synthase subunit A"/>
    <property type="match status" value="1"/>
</dbReference>
<comment type="similarity">
    <text evidence="2">Belongs to the ATPase A chain family.</text>
</comment>
<feature type="transmembrane region" description="Helical" evidence="14">
    <location>
        <begin position="69"/>
        <end position="87"/>
    </location>
</feature>
<dbReference type="PRINTS" id="PR00123">
    <property type="entry name" value="ATPASEA"/>
</dbReference>
<geneLocation type="mitochondrion" evidence="15"/>
<name>A0A9E8MI84_9NEOB</name>
<dbReference type="GO" id="GO:0046933">
    <property type="term" value="F:proton-transporting ATP synthase activity, rotational mechanism"/>
    <property type="evidence" value="ECO:0007669"/>
    <property type="project" value="TreeGrafter"/>
</dbReference>
<comment type="catalytic activity">
    <reaction evidence="11">
        <text>H(+)(in) = H(+)(out)</text>
        <dbReference type="Rhea" id="RHEA:34979"/>
        <dbReference type="ChEBI" id="CHEBI:15378"/>
    </reaction>
</comment>
<dbReference type="InterPro" id="IPR035908">
    <property type="entry name" value="F0_ATP_A_sf"/>
</dbReference>
<keyword evidence="6" id="KW-0375">Hydrogen ion transport</keyword>
<evidence type="ECO:0000256" key="8">
    <source>
        <dbReference type="ARBA" id="ARBA00023065"/>
    </source>
</evidence>
<evidence type="ECO:0000256" key="13">
    <source>
        <dbReference type="RuleBase" id="RU004450"/>
    </source>
</evidence>
<evidence type="ECO:0000256" key="7">
    <source>
        <dbReference type="ARBA" id="ARBA00022989"/>
    </source>
</evidence>
<dbReference type="CDD" id="cd00310">
    <property type="entry name" value="ATP-synt_Fo_a_6"/>
    <property type="match status" value="1"/>
</dbReference>
<evidence type="ECO:0000313" key="15">
    <source>
        <dbReference type="EMBL" id="WAB70000.1"/>
    </source>
</evidence>
<keyword evidence="8" id="KW-0406">Ion transport</keyword>
<dbReference type="GO" id="GO:0005743">
    <property type="term" value="C:mitochondrial inner membrane"/>
    <property type="evidence" value="ECO:0007669"/>
    <property type="project" value="UniProtKB-SubCell"/>
</dbReference>
<comment type="subcellular location">
    <subcellularLocation>
        <location evidence="1">Membrane</location>
        <topology evidence="1">Multi-pass membrane protein</topology>
    </subcellularLocation>
    <subcellularLocation>
        <location evidence="13">Mitochondrion inner membrane</location>
        <topology evidence="13">Multi-pass membrane protein</topology>
    </subcellularLocation>
</comment>
<dbReference type="EMBL" id="OP572178">
    <property type="protein sequence ID" value="WAB70000.1"/>
    <property type="molecule type" value="Genomic_DNA"/>
</dbReference>
<dbReference type="Pfam" id="PF00119">
    <property type="entry name" value="ATP-synt_A"/>
    <property type="match status" value="1"/>
</dbReference>